<dbReference type="InterPro" id="IPR007761">
    <property type="entry name" value="MtlR-like"/>
</dbReference>
<accession>A0ABY7S2A6</accession>
<evidence type="ECO:0000313" key="1">
    <source>
        <dbReference type="EMBL" id="WCO03518.1"/>
    </source>
</evidence>
<dbReference type="RefSeq" id="WP_249997574.1">
    <property type="nucleotide sequence ID" value="NZ_CP116221.1"/>
</dbReference>
<dbReference type="Pfam" id="PF05068">
    <property type="entry name" value="MtlR"/>
    <property type="match status" value="1"/>
</dbReference>
<keyword evidence="2" id="KW-1185">Reference proteome</keyword>
<dbReference type="PANTHER" id="PTHR37941:SF1">
    <property type="entry name" value="FUMARASE E-RELATED"/>
    <property type="match status" value="1"/>
</dbReference>
<dbReference type="Gene3D" id="1.20.120.330">
    <property type="entry name" value="Nucleotidyltransferases domain 2"/>
    <property type="match status" value="1"/>
</dbReference>
<gene>
    <name evidence="1" type="ORF">MUN68_008415</name>
</gene>
<protein>
    <submittedName>
        <fullName evidence="1">MltR family transcriptional regulator</fullName>
    </submittedName>
</protein>
<name>A0ABY7S2A6_9FLAO</name>
<sequence>MIDEFKKRLKDFTKLRSELTKESDRGMSLYATAYIDKKLEILLKKKLIGSNKHLKEIFSFNGPVGTFSSKIKLAYSIGLIDKVIMSDINILRQIRNEFAHSEKNISFETDSIRKSCNKLKTKSSDDMECSREIFLNVASGISGVIAGVTVQTEKFEEKIPIDIEEKRSFYKKIKSLDQEE</sequence>
<dbReference type="PANTHER" id="PTHR37941">
    <property type="entry name" value="FUMARASE E-RELATED"/>
    <property type="match status" value="1"/>
</dbReference>
<dbReference type="Proteomes" id="UP001202717">
    <property type="component" value="Chromosome"/>
</dbReference>
<dbReference type="SUPFAM" id="SSF158668">
    <property type="entry name" value="MtlR-like"/>
    <property type="match status" value="1"/>
</dbReference>
<evidence type="ECO:0000313" key="2">
    <source>
        <dbReference type="Proteomes" id="UP001202717"/>
    </source>
</evidence>
<dbReference type="EMBL" id="CP116221">
    <property type="protein sequence ID" value="WCO03518.1"/>
    <property type="molecule type" value="Genomic_DNA"/>
</dbReference>
<reference evidence="1 2" key="1">
    <citation type="submission" date="2023-01" db="EMBL/GenBank/DDBJ databases">
        <title>Psychroserpens ponticola sp. nov., isolated from seawater.</title>
        <authorList>
            <person name="Kristyanto S."/>
            <person name="Jung J."/>
            <person name="Kim J.M."/>
            <person name="Jeon C.O."/>
        </authorList>
    </citation>
    <scope>NUCLEOTIDE SEQUENCE [LARGE SCALE GENOMIC DNA]</scope>
    <source>
        <strain evidence="1 2">MSW6</strain>
    </source>
</reference>
<proteinExistence type="predicted"/>
<dbReference type="InterPro" id="IPR038026">
    <property type="entry name" value="MtlR-like_sf"/>
</dbReference>
<organism evidence="1 2">
    <name type="scientific">Psychroserpens ponticola</name>
    <dbReference type="NCBI Taxonomy" id="2932268"/>
    <lineage>
        <taxon>Bacteria</taxon>
        <taxon>Pseudomonadati</taxon>
        <taxon>Bacteroidota</taxon>
        <taxon>Flavobacteriia</taxon>
        <taxon>Flavobacteriales</taxon>
        <taxon>Flavobacteriaceae</taxon>
        <taxon>Psychroserpens</taxon>
    </lineage>
</organism>